<dbReference type="Proteomes" id="UP001408789">
    <property type="component" value="Unassembled WGS sequence"/>
</dbReference>
<dbReference type="InterPro" id="IPR000061">
    <property type="entry name" value="Surp"/>
</dbReference>
<feature type="compositionally biased region" description="Basic and acidic residues" evidence="9">
    <location>
        <begin position="749"/>
        <end position="774"/>
    </location>
</feature>
<dbReference type="PANTHER" id="PTHR13673">
    <property type="entry name" value="ESOPHAGEAL CANCER ASSOCIATED PROTEIN"/>
    <property type="match status" value="1"/>
</dbReference>
<keyword evidence="12" id="KW-1185">Reference proteome</keyword>
<feature type="compositionally biased region" description="Basic residues" evidence="9">
    <location>
        <begin position="616"/>
        <end position="628"/>
    </location>
</feature>
<feature type="compositionally biased region" description="Acidic residues" evidence="9">
    <location>
        <begin position="592"/>
        <end position="612"/>
    </location>
</feature>
<dbReference type="SMART" id="SM00648">
    <property type="entry name" value="SWAP"/>
    <property type="match status" value="2"/>
</dbReference>
<comment type="subcellular location">
    <subcellularLocation>
        <location evidence="1">Endosome</location>
    </subcellularLocation>
</comment>
<dbReference type="Pfam" id="PF09750">
    <property type="entry name" value="DRY_EERY"/>
    <property type="match status" value="1"/>
</dbReference>
<dbReference type="GO" id="GO:0003723">
    <property type="term" value="F:RNA binding"/>
    <property type="evidence" value="ECO:0007669"/>
    <property type="project" value="InterPro"/>
</dbReference>
<feature type="compositionally biased region" description="Basic and acidic residues" evidence="9">
    <location>
        <begin position="563"/>
        <end position="577"/>
    </location>
</feature>
<dbReference type="GO" id="GO:0006397">
    <property type="term" value="P:mRNA processing"/>
    <property type="evidence" value="ECO:0007669"/>
    <property type="project" value="UniProtKB-KW"/>
</dbReference>
<keyword evidence="6" id="KW-0653">Protein transport</keyword>
<gene>
    <name evidence="11" type="ORF">SSX86_024439</name>
</gene>
<feature type="compositionally biased region" description="Basic and acidic residues" evidence="9">
    <location>
        <begin position="539"/>
        <end position="551"/>
    </location>
</feature>
<evidence type="ECO:0000256" key="7">
    <source>
        <dbReference type="ARBA" id="ARBA00023015"/>
    </source>
</evidence>
<evidence type="ECO:0000256" key="9">
    <source>
        <dbReference type="SAM" id="MobiDB-lite"/>
    </source>
</evidence>
<dbReference type="PROSITE" id="PS50128">
    <property type="entry name" value="SURP"/>
    <property type="match status" value="2"/>
</dbReference>
<feature type="domain" description="SURP motif" evidence="10">
    <location>
        <begin position="147"/>
        <end position="189"/>
    </location>
</feature>
<evidence type="ECO:0000313" key="11">
    <source>
        <dbReference type="EMBL" id="KAK9057072.1"/>
    </source>
</evidence>
<proteinExistence type="inferred from homology"/>
<dbReference type="SUPFAM" id="SSF109905">
    <property type="entry name" value="Surp module (SWAP domain)"/>
    <property type="match status" value="2"/>
</dbReference>
<feature type="compositionally biased region" description="Basic residues" evidence="9">
    <location>
        <begin position="646"/>
        <end position="659"/>
    </location>
</feature>
<evidence type="ECO:0000256" key="6">
    <source>
        <dbReference type="ARBA" id="ARBA00022927"/>
    </source>
</evidence>
<feature type="region of interest" description="Disordered" evidence="9">
    <location>
        <begin position="486"/>
        <end position="506"/>
    </location>
</feature>
<feature type="compositionally biased region" description="Basic and acidic residues" evidence="9">
    <location>
        <begin position="629"/>
        <end position="645"/>
    </location>
</feature>
<feature type="compositionally biased region" description="Polar residues" evidence="9">
    <location>
        <begin position="486"/>
        <end position="496"/>
    </location>
</feature>
<evidence type="ECO:0000313" key="12">
    <source>
        <dbReference type="Proteomes" id="UP001408789"/>
    </source>
</evidence>
<name>A0AAP0GQL8_9ASTR</name>
<dbReference type="PANTHER" id="PTHR13673:SF0">
    <property type="entry name" value="VPS35 ENDOSOMAL PROTEIN-SORTING FACTOR-LIKE"/>
    <property type="match status" value="1"/>
</dbReference>
<evidence type="ECO:0000256" key="2">
    <source>
        <dbReference type="ARBA" id="ARBA00010704"/>
    </source>
</evidence>
<feature type="region of interest" description="Disordered" evidence="9">
    <location>
        <begin position="398"/>
        <end position="423"/>
    </location>
</feature>
<keyword evidence="3" id="KW-0813">Transport</keyword>
<feature type="compositionally biased region" description="Basic and acidic residues" evidence="9">
    <location>
        <begin position="660"/>
        <end position="675"/>
    </location>
</feature>
<dbReference type="GO" id="GO:0032456">
    <property type="term" value="P:endocytic recycling"/>
    <property type="evidence" value="ECO:0007669"/>
    <property type="project" value="InterPro"/>
</dbReference>
<keyword evidence="8" id="KW-0804">Transcription</keyword>
<evidence type="ECO:0000256" key="4">
    <source>
        <dbReference type="ARBA" id="ARBA00022664"/>
    </source>
</evidence>
<feature type="compositionally biased region" description="Basic and acidic residues" evidence="9">
    <location>
        <begin position="497"/>
        <end position="506"/>
    </location>
</feature>
<feature type="region of interest" description="Disordered" evidence="9">
    <location>
        <begin position="45"/>
        <end position="101"/>
    </location>
</feature>
<dbReference type="InterPro" id="IPR029705">
    <property type="entry name" value="VPS35L"/>
</dbReference>
<dbReference type="GO" id="GO:0005768">
    <property type="term" value="C:endosome"/>
    <property type="evidence" value="ECO:0007669"/>
    <property type="project" value="UniProtKB-SubCell"/>
</dbReference>
<feature type="region of interest" description="Disordered" evidence="9">
    <location>
        <begin position="519"/>
        <end position="822"/>
    </location>
</feature>
<sequence length="1486" mass="167823">MNIEIYGRHALLFDDDTSAAFVNSDDALVEWNSLLIDRYDVRHLLSSPPPSRRRRNPQTSHSSSADLDIDYERYLDLPPPAEENEEDAKPEPVGGFSAVPFSYGNDEDFNDQRSAETDPELPKFHPPFPVPDSLVQNLPPTEKVHQIIARTALFVSKNGGQSEIMLRVKQGDNPTFGFLMPDHHLHPYFRFLIDNQDLLHSKDNGQPENEDKLSNTGALSLLGSVYGTGEDDDDGTKHSSASKECVSGNTVNVDAASSIAAGKTMLTSDKDEPILKKNSLSNAFKVGRANSVKKDEFSSSLSSVLDKSRASSLPPIPKTELMLVDPPSDMKRLVEKIVEFIIKNGRQFEVVLMEQDRGHGRFPFLIPSNIFHPYYLKVLQKAQESKLTVKSSYNEKEDFKGHMNKRSTSREHESNMIDSDDVPFDSERKEKFKMVINKSKKEGSDLPAKTTQSPPRVQVDADQAAAILQAATRGIKPSSLGILYGQPSNEAGSSESDMTHEQKLKAERLKRAKLFVAQLKSGAAPSKAESSRCSSAEPLAKDRPAVEETKKSTPPSDLGTLDTKLKSEKEHLIEEKRAMRKYRARSVRDKKDDDDDDDEDDHDDDDDNDDDERERKRSHRHHTKKHRSHSVEDEREEKYVDERDYKHSKRRHRSHRSSHRHDDMEKVTEEKDQKYSKKKKHRSSSSYEEDEQESEHDYSRKKHRSHHSSHDEVESDDEYSRKKRKHRSHKSSHKHKHRRSHSSRHKQKHDVSSEEESRERSKPDKNVKGPNSEREELEEGEASGPSRGGALVVGASREPSVDVSSSFQDPRPLTQPSTTTEVPDDLRAKIRAMLMSTILKDQFRPGTTISPGPCALAFDYMACISYSWHLVTCISDQKIILRQIVSMKEIKCGNFLGDHKLLISLMEPTIEYTMRCIFKDPNQVADMIVRLELGKSPLELHGNVPWISIILHYLLKELPTEVVCSNALEILHLVDCSSDFSFDQCLNYRMLGLKLWEGIDQLNTVDAVVDEVIQAATKRKILDEYLKILDAYIDIILHYNMDRSLSSILSEIFERLCNEVVTEDELASLQSIVVKLVTHFDDMKYVFDLNYFVDILDVMHGSSRSIVCMHILTNATRNDRIDDPTTVKLLFDVAQSLHDNVDFSYMSDNQQAERLVARFIDKVDHGMELDRHLTFLVECRGAFSSMNDLKEILVHSSNLLAIRALKEKTNNLNFIKSCITFNEVTIPCIPSYTRQFILYLETAEVSLFGGLISHSDGLLDSAVCCLQNVYLVDGLKKSNEDGDGIVSLTRKLCSFMLLVPGNLEQGAMYIPKSILSLLDSQSWITPKQRVRVLCSLLSLSATFAQNELPYHAVHEEVIGNDRLFLGDAMYSQELGSLSTVILNNMIDAIPQEPSQVMRGKLALESCNSIASFLKVDDELSSVCSKLIETAVSCLGGNDKYLKSTINFVNKQSPISAGEERDAGKLSRGFGTKECPEIVKEGLRPTL</sequence>
<dbReference type="GO" id="GO:0015031">
    <property type="term" value="P:protein transport"/>
    <property type="evidence" value="ECO:0007669"/>
    <property type="project" value="UniProtKB-KW"/>
</dbReference>
<evidence type="ECO:0000259" key="10">
    <source>
        <dbReference type="PROSITE" id="PS50128"/>
    </source>
</evidence>
<feature type="compositionally biased region" description="Basic residues" evidence="9">
    <location>
        <begin position="721"/>
        <end position="748"/>
    </location>
</feature>
<keyword evidence="7" id="KW-0805">Transcription regulation</keyword>
<comment type="similarity">
    <text evidence="2">Belongs to the VPS35L family.</text>
</comment>
<keyword evidence="4" id="KW-0507">mRNA processing</keyword>
<dbReference type="InterPro" id="IPR019147">
    <property type="entry name" value="SWAP_N_domain"/>
</dbReference>
<keyword evidence="5" id="KW-0967">Endosome</keyword>
<dbReference type="Gene3D" id="1.10.10.790">
    <property type="entry name" value="Surp module"/>
    <property type="match status" value="2"/>
</dbReference>
<accession>A0AAP0GQL8</accession>
<organism evidence="11 12">
    <name type="scientific">Deinandra increscens subsp. villosa</name>
    <dbReference type="NCBI Taxonomy" id="3103831"/>
    <lineage>
        <taxon>Eukaryota</taxon>
        <taxon>Viridiplantae</taxon>
        <taxon>Streptophyta</taxon>
        <taxon>Embryophyta</taxon>
        <taxon>Tracheophyta</taxon>
        <taxon>Spermatophyta</taxon>
        <taxon>Magnoliopsida</taxon>
        <taxon>eudicotyledons</taxon>
        <taxon>Gunneridae</taxon>
        <taxon>Pentapetalae</taxon>
        <taxon>asterids</taxon>
        <taxon>campanulids</taxon>
        <taxon>Asterales</taxon>
        <taxon>Asteraceae</taxon>
        <taxon>Asteroideae</taxon>
        <taxon>Heliantheae alliance</taxon>
        <taxon>Madieae</taxon>
        <taxon>Madiinae</taxon>
        <taxon>Deinandra</taxon>
    </lineage>
</organism>
<dbReference type="SMART" id="SM01141">
    <property type="entry name" value="DRY_EERY"/>
    <property type="match status" value="1"/>
</dbReference>
<protein>
    <recommendedName>
        <fullName evidence="10">SURP motif domain-containing protein</fullName>
    </recommendedName>
</protein>
<feature type="region of interest" description="Disordered" evidence="9">
    <location>
        <begin position="224"/>
        <end position="245"/>
    </location>
</feature>
<feature type="domain" description="SURP motif" evidence="10">
    <location>
        <begin position="333"/>
        <end position="375"/>
    </location>
</feature>
<evidence type="ECO:0000256" key="5">
    <source>
        <dbReference type="ARBA" id="ARBA00022753"/>
    </source>
</evidence>
<dbReference type="InterPro" id="IPR035967">
    <property type="entry name" value="SWAP/Surp_sf"/>
</dbReference>
<evidence type="ECO:0000256" key="1">
    <source>
        <dbReference type="ARBA" id="ARBA00004177"/>
    </source>
</evidence>
<evidence type="ECO:0000256" key="3">
    <source>
        <dbReference type="ARBA" id="ARBA00022448"/>
    </source>
</evidence>
<dbReference type="EMBL" id="JBCNJP010000024">
    <property type="protein sequence ID" value="KAK9057072.1"/>
    <property type="molecule type" value="Genomic_DNA"/>
</dbReference>
<feature type="compositionally biased region" description="Polar residues" evidence="9">
    <location>
        <begin position="802"/>
        <end position="821"/>
    </location>
</feature>
<evidence type="ECO:0000256" key="8">
    <source>
        <dbReference type="ARBA" id="ARBA00023163"/>
    </source>
</evidence>
<comment type="caution">
    <text evidence="11">The sequence shown here is derived from an EMBL/GenBank/DDBJ whole genome shotgun (WGS) entry which is preliminary data.</text>
</comment>
<reference evidence="11 12" key="1">
    <citation type="submission" date="2024-04" db="EMBL/GenBank/DDBJ databases">
        <title>The reference genome of an endangered Asteraceae, Deinandra increscens subsp. villosa, native to the Central Coast of California.</title>
        <authorList>
            <person name="Guilliams M."/>
            <person name="Hasenstab-Lehman K."/>
            <person name="Meyer R."/>
            <person name="Mcevoy S."/>
        </authorList>
    </citation>
    <scope>NUCLEOTIDE SEQUENCE [LARGE SCALE GENOMIC DNA]</scope>
    <source>
        <tissue evidence="11">Leaf</tissue>
    </source>
</reference>
<dbReference type="Pfam" id="PF01805">
    <property type="entry name" value="Surp"/>
    <property type="match status" value="2"/>
</dbReference>